<dbReference type="InterPro" id="IPR044856">
    <property type="entry name" value="Malate_synth_C_sf"/>
</dbReference>
<dbReference type="Proteomes" id="UP000053617">
    <property type="component" value="Unassembled WGS sequence"/>
</dbReference>
<dbReference type="Gene3D" id="1.20.1220.12">
    <property type="entry name" value="Malate synthase, domain III"/>
    <property type="match status" value="1"/>
</dbReference>
<dbReference type="RefSeq" id="XP_013268379.1">
    <property type="nucleotide sequence ID" value="XM_013412925.1"/>
</dbReference>
<evidence type="ECO:0000259" key="1">
    <source>
        <dbReference type="Pfam" id="PF20659"/>
    </source>
</evidence>
<sequence>MPGTITEGCIRKILGIGLGYMEGWLRGIGSVLVNHLRESAATAKVSRSQLWVVGQARLSRLLKVEL</sequence>
<dbReference type="OrthoDB" id="186072at2759"/>
<gene>
    <name evidence="2" type="ORF">Z518_08968</name>
</gene>
<organism evidence="2 3">
    <name type="scientific">Rhinocladiella mackenziei CBS 650.93</name>
    <dbReference type="NCBI Taxonomy" id="1442369"/>
    <lineage>
        <taxon>Eukaryota</taxon>
        <taxon>Fungi</taxon>
        <taxon>Dikarya</taxon>
        <taxon>Ascomycota</taxon>
        <taxon>Pezizomycotina</taxon>
        <taxon>Eurotiomycetes</taxon>
        <taxon>Chaetothyriomycetidae</taxon>
        <taxon>Chaetothyriales</taxon>
        <taxon>Herpotrichiellaceae</taxon>
        <taxon>Rhinocladiella</taxon>
    </lineage>
</organism>
<dbReference type="STRING" id="1442369.A0A0D2GSC4"/>
<keyword evidence="3" id="KW-1185">Reference proteome</keyword>
<protein>
    <recommendedName>
        <fullName evidence="1">Malate synthase C-terminal domain-containing protein</fullName>
    </recommendedName>
</protein>
<dbReference type="Pfam" id="PF20659">
    <property type="entry name" value="MS_C"/>
    <property type="match status" value="1"/>
</dbReference>
<dbReference type="VEuPathDB" id="FungiDB:Z518_08968"/>
<evidence type="ECO:0000313" key="3">
    <source>
        <dbReference type="Proteomes" id="UP000053617"/>
    </source>
</evidence>
<dbReference type="HOGENOM" id="CLU_2832560_0_0_1"/>
<name>A0A0D2GSC4_9EURO</name>
<dbReference type="GeneID" id="25297039"/>
<feature type="domain" description="Malate synthase C-terminal" evidence="1">
    <location>
        <begin position="6"/>
        <end position="51"/>
    </location>
</feature>
<dbReference type="AlphaFoldDB" id="A0A0D2GSC4"/>
<dbReference type="InterPro" id="IPR048355">
    <property type="entry name" value="MS_C"/>
</dbReference>
<dbReference type="SUPFAM" id="SSF51645">
    <property type="entry name" value="Malate synthase G"/>
    <property type="match status" value="1"/>
</dbReference>
<dbReference type="InterPro" id="IPR011076">
    <property type="entry name" value="Malate_synth_sf"/>
</dbReference>
<dbReference type="GO" id="GO:0003824">
    <property type="term" value="F:catalytic activity"/>
    <property type="evidence" value="ECO:0007669"/>
    <property type="project" value="InterPro"/>
</dbReference>
<accession>A0A0D2GSC4</accession>
<reference evidence="2 3" key="1">
    <citation type="submission" date="2015-01" db="EMBL/GenBank/DDBJ databases">
        <title>The Genome Sequence of Rhinocladiella mackenzie CBS 650.93.</title>
        <authorList>
            <consortium name="The Broad Institute Genomics Platform"/>
            <person name="Cuomo C."/>
            <person name="de Hoog S."/>
            <person name="Gorbushina A."/>
            <person name="Stielow B."/>
            <person name="Teixiera M."/>
            <person name="Abouelleil A."/>
            <person name="Chapman S.B."/>
            <person name="Priest M."/>
            <person name="Young S.K."/>
            <person name="Wortman J."/>
            <person name="Nusbaum C."/>
            <person name="Birren B."/>
        </authorList>
    </citation>
    <scope>NUCLEOTIDE SEQUENCE [LARGE SCALE GENOMIC DNA]</scope>
    <source>
        <strain evidence="2 3">CBS 650.93</strain>
    </source>
</reference>
<proteinExistence type="predicted"/>
<evidence type="ECO:0000313" key="2">
    <source>
        <dbReference type="EMBL" id="KIX01243.1"/>
    </source>
</evidence>
<dbReference type="EMBL" id="KN847481">
    <property type="protein sequence ID" value="KIX01243.1"/>
    <property type="molecule type" value="Genomic_DNA"/>
</dbReference>